<keyword evidence="1" id="KW-0479">Metal-binding</keyword>
<dbReference type="PANTHER" id="PTHR47592:SF27">
    <property type="entry name" value="OS08G0421700 PROTEIN"/>
    <property type="match status" value="1"/>
</dbReference>
<evidence type="ECO:0000313" key="3">
    <source>
        <dbReference type="EMBL" id="GAA0144155.1"/>
    </source>
</evidence>
<proteinExistence type="predicted"/>
<dbReference type="Proteomes" id="UP001454036">
    <property type="component" value="Unassembled WGS sequence"/>
</dbReference>
<dbReference type="SMART" id="SM00343">
    <property type="entry name" value="ZnF_C2HC"/>
    <property type="match status" value="1"/>
</dbReference>
<keyword evidence="1" id="KW-0862">Zinc</keyword>
<dbReference type="Gene3D" id="4.10.60.10">
    <property type="entry name" value="Zinc finger, CCHC-type"/>
    <property type="match status" value="1"/>
</dbReference>
<evidence type="ECO:0000259" key="2">
    <source>
        <dbReference type="PROSITE" id="PS50158"/>
    </source>
</evidence>
<dbReference type="Pfam" id="PF14223">
    <property type="entry name" value="Retrotran_gag_2"/>
    <property type="match status" value="1"/>
</dbReference>
<dbReference type="Pfam" id="PF22936">
    <property type="entry name" value="Pol_BBD"/>
    <property type="match status" value="1"/>
</dbReference>
<dbReference type="PANTHER" id="PTHR47592">
    <property type="entry name" value="PBF68 PROTEIN"/>
    <property type="match status" value="1"/>
</dbReference>
<dbReference type="AlphaFoldDB" id="A0AAV3P1Q4"/>
<dbReference type="InterPro" id="IPR036875">
    <property type="entry name" value="Znf_CCHC_sf"/>
</dbReference>
<dbReference type="SUPFAM" id="SSF57756">
    <property type="entry name" value="Retrovirus zinc finger-like domains"/>
    <property type="match status" value="1"/>
</dbReference>
<evidence type="ECO:0000313" key="4">
    <source>
        <dbReference type="Proteomes" id="UP001454036"/>
    </source>
</evidence>
<protein>
    <recommendedName>
        <fullName evidence="2">CCHC-type domain-containing protein</fullName>
    </recommendedName>
</protein>
<dbReference type="PROSITE" id="PS50158">
    <property type="entry name" value="ZF_CCHC"/>
    <property type="match status" value="1"/>
</dbReference>
<feature type="domain" description="CCHC-type" evidence="2">
    <location>
        <begin position="88"/>
        <end position="103"/>
    </location>
</feature>
<dbReference type="InterPro" id="IPR054722">
    <property type="entry name" value="PolX-like_BBD"/>
</dbReference>
<gene>
    <name evidence="3" type="ORF">LIER_04672</name>
</gene>
<name>A0AAV3P1Q4_LITER</name>
<reference evidence="3 4" key="1">
    <citation type="submission" date="2024-01" db="EMBL/GenBank/DDBJ databases">
        <title>The complete chloroplast genome sequence of Lithospermum erythrorhizon: insights into the phylogenetic relationship among Boraginaceae species and the maternal lineages of purple gromwells.</title>
        <authorList>
            <person name="Okada T."/>
            <person name="Watanabe K."/>
        </authorList>
    </citation>
    <scope>NUCLEOTIDE SEQUENCE [LARGE SCALE GENOMIC DNA]</scope>
</reference>
<accession>A0AAV3P1Q4</accession>
<keyword evidence="4" id="KW-1185">Reference proteome</keyword>
<dbReference type="Pfam" id="PF00098">
    <property type="entry name" value="zf-CCHC"/>
    <property type="match status" value="1"/>
</dbReference>
<sequence length="200" mass="22425">MQEGTSLKDHLDRLNSILLDLRNIEIKIDDEDAALILLASLPLSYENFLESITNRKDSLSLEESYDKLGKKRFSKKPFKKGPKLGNTCNYCKEKGHWKSDCPKKRQGQFGNASGTVAVAEDGSKSDEDIALVADGHTHYTDVWVMDCGASYHICPRREWFLTYEQVDGGNISMANSSTCKVIGIGSIKLRTHDGKFLDFE</sequence>
<dbReference type="InterPro" id="IPR001878">
    <property type="entry name" value="Znf_CCHC"/>
</dbReference>
<organism evidence="3 4">
    <name type="scientific">Lithospermum erythrorhizon</name>
    <name type="common">Purple gromwell</name>
    <name type="synonym">Lithospermum officinale var. erythrorhizon</name>
    <dbReference type="NCBI Taxonomy" id="34254"/>
    <lineage>
        <taxon>Eukaryota</taxon>
        <taxon>Viridiplantae</taxon>
        <taxon>Streptophyta</taxon>
        <taxon>Embryophyta</taxon>
        <taxon>Tracheophyta</taxon>
        <taxon>Spermatophyta</taxon>
        <taxon>Magnoliopsida</taxon>
        <taxon>eudicotyledons</taxon>
        <taxon>Gunneridae</taxon>
        <taxon>Pentapetalae</taxon>
        <taxon>asterids</taxon>
        <taxon>lamiids</taxon>
        <taxon>Boraginales</taxon>
        <taxon>Boraginaceae</taxon>
        <taxon>Boraginoideae</taxon>
        <taxon>Lithospermeae</taxon>
        <taxon>Lithospermum</taxon>
    </lineage>
</organism>
<comment type="caution">
    <text evidence="3">The sequence shown here is derived from an EMBL/GenBank/DDBJ whole genome shotgun (WGS) entry which is preliminary data.</text>
</comment>
<keyword evidence="1" id="KW-0863">Zinc-finger</keyword>
<evidence type="ECO:0000256" key="1">
    <source>
        <dbReference type="PROSITE-ProRule" id="PRU00047"/>
    </source>
</evidence>
<dbReference type="GO" id="GO:0008270">
    <property type="term" value="F:zinc ion binding"/>
    <property type="evidence" value="ECO:0007669"/>
    <property type="project" value="UniProtKB-KW"/>
</dbReference>
<dbReference type="EMBL" id="BAABME010000610">
    <property type="protein sequence ID" value="GAA0144155.1"/>
    <property type="molecule type" value="Genomic_DNA"/>
</dbReference>
<dbReference type="GO" id="GO:0003676">
    <property type="term" value="F:nucleic acid binding"/>
    <property type="evidence" value="ECO:0007669"/>
    <property type="project" value="InterPro"/>
</dbReference>